<reference evidence="3 4" key="1">
    <citation type="submission" date="2017-08" db="EMBL/GenBank/DDBJ databases">
        <title>Acidophilic green algal genome provides insights into adaptation to an acidic environment.</title>
        <authorList>
            <person name="Hirooka S."/>
            <person name="Hirose Y."/>
            <person name="Kanesaki Y."/>
            <person name="Higuchi S."/>
            <person name="Fujiwara T."/>
            <person name="Onuma R."/>
            <person name="Era A."/>
            <person name="Ohbayashi R."/>
            <person name="Uzuka A."/>
            <person name="Nozaki H."/>
            <person name="Yoshikawa H."/>
            <person name="Miyagishima S.Y."/>
        </authorList>
    </citation>
    <scope>NUCLEOTIDE SEQUENCE [LARGE SCALE GENOMIC DNA]</scope>
    <source>
        <strain evidence="3 4">NIES-2499</strain>
    </source>
</reference>
<proteinExistence type="predicted"/>
<evidence type="ECO:0000313" key="3">
    <source>
        <dbReference type="EMBL" id="GAX73753.1"/>
    </source>
</evidence>
<keyword evidence="4" id="KW-1185">Reference proteome</keyword>
<evidence type="ECO:0000256" key="1">
    <source>
        <dbReference type="SAM" id="MobiDB-lite"/>
    </source>
</evidence>
<dbReference type="STRING" id="1157962.A0A250WSD7"/>
<protein>
    <recommendedName>
        <fullName evidence="5">Pherophorin domain-containing protein</fullName>
    </recommendedName>
</protein>
<comment type="caution">
    <text evidence="3">The sequence shown here is derived from an EMBL/GenBank/DDBJ whole genome shotgun (WGS) entry which is preliminary data.</text>
</comment>
<accession>A0A250WSD7</accession>
<feature type="compositionally biased region" description="Pro residues" evidence="1">
    <location>
        <begin position="243"/>
        <end position="309"/>
    </location>
</feature>
<feature type="chain" id="PRO_5012400089" description="Pherophorin domain-containing protein" evidence="2">
    <location>
        <begin position="26"/>
        <end position="309"/>
    </location>
</feature>
<dbReference type="PROSITE" id="PS51257">
    <property type="entry name" value="PROKAR_LIPOPROTEIN"/>
    <property type="match status" value="1"/>
</dbReference>
<dbReference type="AlphaFoldDB" id="A0A250WSD7"/>
<feature type="signal peptide" evidence="2">
    <location>
        <begin position="1"/>
        <end position="25"/>
    </location>
</feature>
<evidence type="ECO:0008006" key="5">
    <source>
        <dbReference type="Google" id="ProtNLM"/>
    </source>
</evidence>
<feature type="region of interest" description="Disordered" evidence="1">
    <location>
        <begin position="219"/>
        <end position="309"/>
    </location>
</feature>
<feature type="non-terminal residue" evidence="3">
    <location>
        <position position="309"/>
    </location>
</feature>
<organism evidence="3 4">
    <name type="scientific">Chlamydomonas eustigma</name>
    <dbReference type="NCBI Taxonomy" id="1157962"/>
    <lineage>
        <taxon>Eukaryota</taxon>
        <taxon>Viridiplantae</taxon>
        <taxon>Chlorophyta</taxon>
        <taxon>core chlorophytes</taxon>
        <taxon>Chlorophyceae</taxon>
        <taxon>CS clade</taxon>
        <taxon>Chlamydomonadales</taxon>
        <taxon>Chlamydomonadaceae</taxon>
        <taxon>Chlamydomonas</taxon>
    </lineage>
</organism>
<keyword evidence="2" id="KW-0732">Signal</keyword>
<evidence type="ECO:0000313" key="4">
    <source>
        <dbReference type="Proteomes" id="UP000232323"/>
    </source>
</evidence>
<dbReference type="EMBL" id="BEGY01000005">
    <property type="protein sequence ID" value="GAX73753.1"/>
    <property type="molecule type" value="Genomic_DNA"/>
</dbReference>
<feature type="region of interest" description="Disordered" evidence="1">
    <location>
        <begin position="185"/>
        <end position="204"/>
    </location>
</feature>
<sequence>MTSKRSSTFLLLSTVNVLLIHLSTACDENPSDSNFNFYASTTQTKGSFCYSILSTASCNTSSACCGSSTAKSVIIYYREACMANITAITVNKAKWKSFAIGKVKGVPAVVINKLPTKMGTQQVCLSIKTAAVACSTAAHFSGGASVMSSKVDCCPWIKFNSTTAPPSPKAKIPSPYFSPPHPFHEPFHSTYPGSPTPPNISQPPIVIIAKSPPFPYKVNPPLPPPLPVAQQIPPTAQDQNANPPSPPPRPPLLHGLPPPPPPYIAPPSPPPSPPAPPSPHPPHPPTPSPPHFPPFIPHIPSQPPTPPSP</sequence>
<dbReference type="Proteomes" id="UP000232323">
    <property type="component" value="Unassembled WGS sequence"/>
</dbReference>
<dbReference type="PRINTS" id="PR01217">
    <property type="entry name" value="PRICHEXTENSN"/>
</dbReference>
<gene>
    <name evidence="3" type="ORF">CEUSTIGMA_g1205.t1</name>
</gene>
<evidence type="ECO:0000256" key="2">
    <source>
        <dbReference type="SAM" id="SignalP"/>
    </source>
</evidence>
<name>A0A250WSD7_9CHLO</name>